<name>A0A9W8WKX4_9HYPO</name>
<gene>
    <name evidence="1" type="ORF">N0V84_001461</name>
</gene>
<protein>
    <submittedName>
        <fullName evidence="1">Uncharacterized protein</fullName>
    </submittedName>
</protein>
<dbReference type="Proteomes" id="UP001140502">
    <property type="component" value="Unassembled WGS sequence"/>
</dbReference>
<accession>A0A9W8WKX4</accession>
<keyword evidence="2" id="KW-1185">Reference proteome</keyword>
<comment type="caution">
    <text evidence="1">The sequence shown here is derived from an EMBL/GenBank/DDBJ whole genome shotgun (WGS) entry which is preliminary data.</text>
</comment>
<evidence type="ECO:0000313" key="1">
    <source>
        <dbReference type="EMBL" id="KAJ4328093.1"/>
    </source>
</evidence>
<dbReference type="InterPro" id="IPR011009">
    <property type="entry name" value="Kinase-like_dom_sf"/>
</dbReference>
<proteinExistence type="predicted"/>
<evidence type="ECO:0000313" key="2">
    <source>
        <dbReference type="Proteomes" id="UP001140502"/>
    </source>
</evidence>
<organism evidence="1 2">
    <name type="scientific">Fusarium piperis</name>
    <dbReference type="NCBI Taxonomy" id="1435070"/>
    <lineage>
        <taxon>Eukaryota</taxon>
        <taxon>Fungi</taxon>
        <taxon>Dikarya</taxon>
        <taxon>Ascomycota</taxon>
        <taxon>Pezizomycotina</taxon>
        <taxon>Sordariomycetes</taxon>
        <taxon>Hypocreomycetidae</taxon>
        <taxon>Hypocreales</taxon>
        <taxon>Nectriaceae</taxon>
        <taxon>Fusarium</taxon>
        <taxon>Fusarium solani species complex</taxon>
    </lineage>
</organism>
<sequence length="228" mass="25923">MEPPSIYVTPAVELPMPGSLPRELICIPLGNRTKIVARLSNDRVASCIIDDEAPALDSRSIAELPLTHIPLHEYCPKAKPHYESGNALQKGQAIKRPRIEDWVEPDHWPKWVHLSERELKIYEMLKDSPHPNIGSYFGCVTEEGRVTGLCVEKEDGLIHLHQLGLSHNRLLYDDIRMRDETPFITNFAYCTLGAHWERLPDGTITSKGKHAEGDLEKLKDMKKYILES</sequence>
<reference evidence="1" key="1">
    <citation type="submission" date="2022-10" db="EMBL/GenBank/DDBJ databases">
        <title>Tapping the CABI collections for fungal endophytes: first genome assemblies for Collariella, Neodidymelliopsis, Ascochyta clinopodiicola, Didymella pomorum, Didymosphaeria variabile, Neocosmospora piperis and Neocucurbitaria cava.</title>
        <authorList>
            <person name="Hill R."/>
        </authorList>
    </citation>
    <scope>NUCLEOTIDE SEQUENCE</scope>
    <source>
        <strain evidence="1">IMI 366586</strain>
    </source>
</reference>
<dbReference type="AlphaFoldDB" id="A0A9W8WKX4"/>
<dbReference type="SUPFAM" id="SSF56112">
    <property type="entry name" value="Protein kinase-like (PK-like)"/>
    <property type="match status" value="1"/>
</dbReference>
<dbReference type="EMBL" id="JAPEUR010000015">
    <property type="protein sequence ID" value="KAJ4328093.1"/>
    <property type="molecule type" value="Genomic_DNA"/>
</dbReference>
<dbReference type="OrthoDB" id="4062651at2759"/>